<dbReference type="InterPro" id="IPR036236">
    <property type="entry name" value="Znf_C2H2_sf"/>
</dbReference>
<dbReference type="GO" id="GO:0005737">
    <property type="term" value="C:cytoplasm"/>
    <property type="evidence" value="ECO:0007669"/>
    <property type="project" value="TreeGrafter"/>
</dbReference>
<feature type="domain" description="J" evidence="6">
    <location>
        <begin position="28"/>
        <end position="94"/>
    </location>
</feature>
<feature type="domain" description="C2H2-type" evidence="7">
    <location>
        <begin position="532"/>
        <end position="561"/>
    </location>
</feature>
<dbReference type="Pfam" id="PF21884">
    <property type="entry name" value="ZUO1-like_ZHD"/>
    <property type="match status" value="1"/>
</dbReference>
<dbReference type="OrthoDB" id="5894at2759"/>
<dbReference type="CDD" id="cd06257">
    <property type="entry name" value="DnaJ"/>
    <property type="match status" value="1"/>
</dbReference>
<protein>
    <submittedName>
        <fullName evidence="8">DnaJ-domain-containing protein</fullName>
    </submittedName>
</protein>
<gene>
    <name evidence="8" type="ORF">K504DRAFT_448650</name>
</gene>
<keyword evidence="9" id="KW-1185">Reference proteome</keyword>
<keyword evidence="3" id="KW-0862">Zinc</keyword>
<evidence type="ECO:0000256" key="2">
    <source>
        <dbReference type="ARBA" id="ARBA00022771"/>
    </source>
</evidence>
<dbReference type="Gene3D" id="1.10.287.110">
    <property type="entry name" value="DnaJ domain"/>
    <property type="match status" value="1"/>
</dbReference>
<dbReference type="SUPFAM" id="SSF57667">
    <property type="entry name" value="beta-beta-alpha zinc fingers"/>
    <property type="match status" value="1"/>
</dbReference>
<evidence type="ECO:0000256" key="3">
    <source>
        <dbReference type="ARBA" id="ARBA00022833"/>
    </source>
</evidence>
<dbReference type="InterPro" id="IPR022755">
    <property type="entry name" value="Znf_C2H2_jaz"/>
</dbReference>
<dbReference type="SMART" id="SM00271">
    <property type="entry name" value="DnaJ"/>
    <property type="match status" value="1"/>
</dbReference>
<evidence type="ECO:0000313" key="9">
    <source>
        <dbReference type="Proteomes" id="UP000799428"/>
    </source>
</evidence>
<keyword evidence="2 4" id="KW-0863">Zinc-finger</keyword>
<evidence type="ECO:0000256" key="1">
    <source>
        <dbReference type="ARBA" id="ARBA00022723"/>
    </source>
</evidence>
<dbReference type="Pfam" id="PF12874">
    <property type="entry name" value="zf-met"/>
    <property type="match status" value="1"/>
</dbReference>
<dbReference type="SUPFAM" id="SSF46565">
    <property type="entry name" value="Chaperone J-domain"/>
    <property type="match status" value="1"/>
</dbReference>
<dbReference type="PANTHER" id="PTHR44029:SF1">
    <property type="entry name" value="DNAJ HOMOLOG SUBFAMILY C MEMBER 21"/>
    <property type="match status" value="1"/>
</dbReference>
<feature type="compositionally biased region" description="Basic and acidic residues" evidence="5">
    <location>
        <begin position="392"/>
        <end position="418"/>
    </location>
</feature>
<dbReference type="EMBL" id="MU005778">
    <property type="protein sequence ID" value="KAF2705594.1"/>
    <property type="molecule type" value="Genomic_DNA"/>
</dbReference>
<feature type="region of interest" description="Disordered" evidence="5">
    <location>
        <begin position="1"/>
        <end position="23"/>
    </location>
</feature>
<dbReference type="InterPro" id="IPR003604">
    <property type="entry name" value="Matrin/U1-like-C_Znf_C2H2"/>
</dbReference>
<feature type="compositionally biased region" description="Pro residues" evidence="5">
    <location>
        <begin position="469"/>
        <end position="480"/>
    </location>
</feature>
<reference evidence="8" key="1">
    <citation type="journal article" date="2020" name="Stud. Mycol.">
        <title>101 Dothideomycetes genomes: a test case for predicting lifestyles and emergence of pathogens.</title>
        <authorList>
            <person name="Haridas S."/>
            <person name="Albert R."/>
            <person name="Binder M."/>
            <person name="Bloem J."/>
            <person name="Labutti K."/>
            <person name="Salamov A."/>
            <person name="Andreopoulos B."/>
            <person name="Baker S."/>
            <person name="Barry K."/>
            <person name="Bills G."/>
            <person name="Bluhm B."/>
            <person name="Cannon C."/>
            <person name="Castanera R."/>
            <person name="Culley D."/>
            <person name="Daum C."/>
            <person name="Ezra D."/>
            <person name="Gonzalez J."/>
            <person name="Henrissat B."/>
            <person name="Kuo A."/>
            <person name="Liang C."/>
            <person name="Lipzen A."/>
            <person name="Lutzoni F."/>
            <person name="Magnuson J."/>
            <person name="Mondo S."/>
            <person name="Nolan M."/>
            <person name="Ohm R."/>
            <person name="Pangilinan J."/>
            <person name="Park H.-J."/>
            <person name="Ramirez L."/>
            <person name="Alfaro M."/>
            <person name="Sun H."/>
            <person name="Tritt A."/>
            <person name="Yoshinaga Y."/>
            <person name="Zwiers L.-H."/>
            <person name="Turgeon B."/>
            <person name="Goodwin S."/>
            <person name="Spatafora J."/>
            <person name="Crous P."/>
            <person name="Grigoriev I."/>
        </authorList>
    </citation>
    <scope>NUCLEOTIDE SEQUENCE</scope>
    <source>
        <strain evidence="8">CBS 279.74</strain>
    </source>
</reference>
<dbReference type="PROSITE" id="PS50076">
    <property type="entry name" value="DNAJ_2"/>
    <property type="match status" value="1"/>
</dbReference>
<dbReference type="InterPro" id="IPR036869">
    <property type="entry name" value="J_dom_sf"/>
</dbReference>
<dbReference type="PANTHER" id="PTHR44029">
    <property type="entry name" value="DNAJ HOMOLOG SUBFAMILY C MEMBER 21"/>
    <property type="match status" value="1"/>
</dbReference>
<evidence type="ECO:0000256" key="4">
    <source>
        <dbReference type="PROSITE-ProRule" id="PRU00042"/>
    </source>
</evidence>
<dbReference type="GO" id="GO:0003676">
    <property type="term" value="F:nucleic acid binding"/>
    <property type="evidence" value="ECO:0007669"/>
    <property type="project" value="InterPro"/>
</dbReference>
<dbReference type="InterPro" id="IPR018253">
    <property type="entry name" value="DnaJ_domain_CS"/>
</dbReference>
<sequence>MGASQSSGGHATEDGGANLSGGDEIKTSYYELLGIERNATEDEIKKAYRKKALELHPDRNHGDEERATALFAQIQSAHEVLSDRQERAWYDAHEGDILRGGAPGGGEAHYEHNMRVTTAEEITGLMGKFSGNVDFSDSPSGFYGFLRETFEQLAKEEQHAADYEGLDGTDYPSFGHKDDGYQDVVRSFYAMWNGFATKKTFAWMDKYRLSEAPDRRMRRLMEKENKRIRDDGIRDFNNAVRQLVLFVRRRDPRYAPNTEKTKSPDEIAKAQRAATAAQAARSRALHAAKMKEPVAEWTQVRDPDGMEEEEEEEEELEIDDEVFECVACHKTFKSEKQYDAHERSKKHHKAVYALKKKMQKENVNLNLDEDIQSSGAITPADEEVSGDSADASDLHASVEHVADDMERLKVDVDDKPSENDEQESESESQAPRNKTSTSPSSEDDDQDEDDEYASRSAIEARLAGFVHPPSSPSTVPPPPTTETDDTPSTGASTPNPTTSQPQPSGPKLGAAALKRAKKAAKVAEENASDLKFKCEMCKAGFPSKTQLFQHVRDQGHAAPVATVKGAGGGGKKGKRK</sequence>
<dbReference type="Pfam" id="PF00226">
    <property type="entry name" value="DnaJ"/>
    <property type="match status" value="1"/>
</dbReference>
<feature type="region of interest" description="Disordered" evidence="5">
    <location>
        <begin position="364"/>
        <end position="513"/>
    </location>
</feature>
<evidence type="ECO:0000259" key="7">
    <source>
        <dbReference type="PROSITE" id="PS50157"/>
    </source>
</evidence>
<dbReference type="SMART" id="SM00355">
    <property type="entry name" value="ZnF_C2H2"/>
    <property type="match status" value="2"/>
</dbReference>
<dbReference type="PROSITE" id="PS50157">
    <property type="entry name" value="ZINC_FINGER_C2H2_2"/>
    <property type="match status" value="2"/>
</dbReference>
<dbReference type="Pfam" id="PF12171">
    <property type="entry name" value="zf-C2H2_jaz"/>
    <property type="match status" value="1"/>
</dbReference>
<dbReference type="PRINTS" id="PR00625">
    <property type="entry name" value="JDOMAIN"/>
</dbReference>
<dbReference type="InterPro" id="IPR054076">
    <property type="entry name" value="ZUO1-like_ZHD"/>
</dbReference>
<evidence type="ECO:0000313" key="8">
    <source>
        <dbReference type="EMBL" id="KAF2705594.1"/>
    </source>
</evidence>
<dbReference type="SMART" id="SM00451">
    <property type="entry name" value="ZnF_U1"/>
    <property type="match status" value="1"/>
</dbReference>
<dbReference type="PROSITE" id="PS00028">
    <property type="entry name" value="ZINC_FINGER_C2H2_1"/>
    <property type="match status" value="2"/>
</dbReference>
<accession>A0A6G1JYA5</accession>
<feature type="compositionally biased region" description="Acidic residues" evidence="5">
    <location>
        <begin position="441"/>
        <end position="451"/>
    </location>
</feature>
<dbReference type="Proteomes" id="UP000799428">
    <property type="component" value="Unassembled WGS sequence"/>
</dbReference>
<dbReference type="AlphaFoldDB" id="A0A6G1JYA5"/>
<dbReference type="InterPro" id="IPR013087">
    <property type="entry name" value="Znf_C2H2_type"/>
</dbReference>
<feature type="compositionally biased region" description="Low complexity" evidence="5">
    <location>
        <begin position="486"/>
        <end position="513"/>
    </location>
</feature>
<feature type="domain" description="C2H2-type" evidence="7">
    <location>
        <begin position="323"/>
        <end position="347"/>
    </location>
</feature>
<evidence type="ECO:0000256" key="5">
    <source>
        <dbReference type="SAM" id="MobiDB-lite"/>
    </source>
</evidence>
<dbReference type="GO" id="GO:0008270">
    <property type="term" value="F:zinc ion binding"/>
    <property type="evidence" value="ECO:0007669"/>
    <property type="project" value="UniProtKB-KW"/>
</dbReference>
<keyword evidence="1" id="KW-0479">Metal-binding</keyword>
<dbReference type="Gene3D" id="3.30.160.60">
    <property type="entry name" value="Classic Zinc Finger"/>
    <property type="match status" value="1"/>
</dbReference>
<name>A0A6G1JYA5_9PLEO</name>
<organism evidence="8 9">
    <name type="scientific">Pleomassaria siparia CBS 279.74</name>
    <dbReference type="NCBI Taxonomy" id="1314801"/>
    <lineage>
        <taxon>Eukaryota</taxon>
        <taxon>Fungi</taxon>
        <taxon>Dikarya</taxon>
        <taxon>Ascomycota</taxon>
        <taxon>Pezizomycotina</taxon>
        <taxon>Dothideomycetes</taxon>
        <taxon>Pleosporomycetidae</taxon>
        <taxon>Pleosporales</taxon>
        <taxon>Pleomassariaceae</taxon>
        <taxon>Pleomassaria</taxon>
    </lineage>
</organism>
<dbReference type="InterPro" id="IPR001623">
    <property type="entry name" value="DnaJ_domain"/>
</dbReference>
<feature type="compositionally biased region" description="Polar residues" evidence="5">
    <location>
        <begin position="430"/>
        <end position="440"/>
    </location>
</feature>
<evidence type="ECO:0000259" key="6">
    <source>
        <dbReference type="PROSITE" id="PS50076"/>
    </source>
</evidence>
<dbReference type="InterPro" id="IPR051964">
    <property type="entry name" value="Chaperone_stress_response"/>
</dbReference>
<proteinExistence type="predicted"/>
<dbReference type="PROSITE" id="PS00636">
    <property type="entry name" value="DNAJ_1"/>
    <property type="match status" value="1"/>
</dbReference>